<keyword evidence="2" id="KW-1185">Reference proteome</keyword>
<reference evidence="2" key="1">
    <citation type="submission" date="2016-06" db="EMBL/GenBank/DDBJ databases">
        <title>Parallel loss of symbiosis genes in relatives of nitrogen-fixing non-legume Parasponia.</title>
        <authorList>
            <person name="Van Velzen R."/>
            <person name="Holmer R."/>
            <person name="Bu F."/>
            <person name="Rutten L."/>
            <person name="Van Zeijl A."/>
            <person name="Liu W."/>
            <person name="Santuari L."/>
            <person name="Cao Q."/>
            <person name="Sharma T."/>
            <person name="Shen D."/>
            <person name="Roswanjaya Y."/>
            <person name="Wardhani T."/>
            <person name="Kalhor M.S."/>
            <person name="Jansen J."/>
            <person name="Van den Hoogen J."/>
            <person name="Gungor B."/>
            <person name="Hartog M."/>
            <person name="Hontelez J."/>
            <person name="Verver J."/>
            <person name="Yang W.-C."/>
            <person name="Schijlen E."/>
            <person name="Repin R."/>
            <person name="Schilthuizen M."/>
            <person name="Schranz E."/>
            <person name="Heidstra R."/>
            <person name="Miyata K."/>
            <person name="Fedorova E."/>
            <person name="Kohlen W."/>
            <person name="Bisseling T."/>
            <person name="Smit S."/>
            <person name="Geurts R."/>
        </authorList>
    </citation>
    <scope>NUCLEOTIDE SEQUENCE [LARGE SCALE GENOMIC DNA]</scope>
    <source>
        <strain evidence="2">cv. WU1-14</strain>
    </source>
</reference>
<evidence type="ECO:0000313" key="2">
    <source>
        <dbReference type="Proteomes" id="UP000237105"/>
    </source>
</evidence>
<protein>
    <submittedName>
        <fullName evidence="1">Peptidase M20, dimerization domain containing protein</fullName>
    </submittedName>
</protein>
<accession>A0A2P5BPQ2</accession>
<dbReference type="EMBL" id="JXTB01000242">
    <property type="protein sequence ID" value="PON50772.1"/>
    <property type="molecule type" value="Genomic_DNA"/>
</dbReference>
<sequence length="149" mass="17522">MFNNVIENICHNLCSINWELEDTHITLSRFDYAISQLEENQNTLYENLTVNIESITEGLENLNNIPNVIQETIDRLIEEFNLNKEISRKIKKVFEELKVDFKAKSNINQEVINDNISNSITTSESENIPWNLTLAEFTKNYIRKNKRKN</sequence>
<organism evidence="1 2">
    <name type="scientific">Parasponia andersonii</name>
    <name type="common">Sponia andersonii</name>
    <dbReference type="NCBI Taxonomy" id="3476"/>
    <lineage>
        <taxon>Eukaryota</taxon>
        <taxon>Viridiplantae</taxon>
        <taxon>Streptophyta</taxon>
        <taxon>Embryophyta</taxon>
        <taxon>Tracheophyta</taxon>
        <taxon>Spermatophyta</taxon>
        <taxon>Magnoliopsida</taxon>
        <taxon>eudicotyledons</taxon>
        <taxon>Gunneridae</taxon>
        <taxon>Pentapetalae</taxon>
        <taxon>rosids</taxon>
        <taxon>fabids</taxon>
        <taxon>Rosales</taxon>
        <taxon>Cannabaceae</taxon>
        <taxon>Parasponia</taxon>
    </lineage>
</organism>
<dbReference type="Proteomes" id="UP000237105">
    <property type="component" value="Unassembled WGS sequence"/>
</dbReference>
<name>A0A2P5BPQ2_PARAD</name>
<proteinExistence type="predicted"/>
<comment type="caution">
    <text evidence="1">The sequence shown here is derived from an EMBL/GenBank/DDBJ whole genome shotgun (WGS) entry which is preliminary data.</text>
</comment>
<dbReference type="AlphaFoldDB" id="A0A2P5BPQ2"/>
<evidence type="ECO:0000313" key="1">
    <source>
        <dbReference type="EMBL" id="PON50772.1"/>
    </source>
</evidence>
<gene>
    <name evidence="1" type="ORF">PanWU01x14_221440</name>
</gene>